<protein>
    <submittedName>
        <fullName evidence="1">Uncharacterized protein</fullName>
    </submittedName>
</protein>
<name>A0A918MWG4_9BURK</name>
<comment type="caution">
    <text evidence="1">The sequence shown here is derived from an EMBL/GenBank/DDBJ whole genome shotgun (WGS) entry which is preliminary data.</text>
</comment>
<reference evidence="1" key="1">
    <citation type="journal article" date="2014" name="Int. J. Syst. Evol. Microbiol.">
        <title>Complete genome sequence of Corynebacterium casei LMG S-19264T (=DSM 44701T), isolated from a smear-ripened cheese.</title>
        <authorList>
            <consortium name="US DOE Joint Genome Institute (JGI-PGF)"/>
            <person name="Walter F."/>
            <person name="Albersmeier A."/>
            <person name="Kalinowski J."/>
            <person name="Ruckert C."/>
        </authorList>
    </citation>
    <scope>NUCLEOTIDE SEQUENCE</scope>
    <source>
        <strain evidence="1">KCTC 23732</strain>
    </source>
</reference>
<sequence length="121" mass="13864">MAENIVKKISLTDEEKKAFEFLGDDVLGCFPQTAVIIGDAKQIVFGIMRKLEKYGINDIPYREKCRIESELRVLNGYLETNSHWVEQVSTEYENKHLDPLMGLYETMTTPAKKSPNSTCEE</sequence>
<dbReference type="RefSeq" id="WP_189383606.1">
    <property type="nucleotide sequence ID" value="NZ_BAABFY010000002.1"/>
</dbReference>
<organism evidence="1 2">
    <name type="scientific">Advenella faeciporci</name>
    <dbReference type="NCBI Taxonomy" id="797535"/>
    <lineage>
        <taxon>Bacteria</taxon>
        <taxon>Pseudomonadati</taxon>
        <taxon>Pseudomonadota</taxon>
        <taxon>Betaproteobacteria</taxon>
        <taxon>Burkholderiales</taxon>
        <taxon>Alcaligenaceae</taxon>
    </lineage>
</organism>
<gene>
    <name evidence="1" type="ORF">GCM10011450_02360</name>
</gene>
<evidence type="ECO:0000313" key="1">
    <source>
        <dbReference type="EMBL" id="GGW76261.1"/>
    </source>
</evidence>
<dbReference type="Proteomes" id="UP000608345">
    <property type="component" value="Unassembled WGS sequence"/>
</dbReference>
<evidence type="ECO:0000313" key="2">
    <source>
        <dbReference type="Proteomes" id="UP000608345"/>
    </source>
</evidence>
<dbReference type="AlphaFoldDB" id="A0A918MWG4"/>
<keyword evidence="2" id="KW-1185">Reference proteome</keyword>
<proteinExistence type="predicted"/>
<accession>A0A918MWG4</accession>
<dbReference type="EMBL" id="BMYS01000001">
    <property type="protein sequence ID" value="GGW76261.1"/>
    <property type="molecule type" value="Genomic_DNA"/>
</dbReference>
<reference evidence="1" key="2">
    <citation type="submission" date="2020-09" db="EMBL/GenBank/DDBJ databases">
        <authorList>
            <person name="Sun Q."/>
            <person name="Kim S."/>
        </authorList>
    </citation>
    <scope>NUCLEOTIDE SEQUENCE</scope>
    <source>
        <strain evidence="1">KCTC 23732</strain>
    </source>
</reference>